<evidence type="ECO:0000256" key="3">
    <source>
        <dbReference type="ARBA" id="ARBA00010327"/>
    </source>
</evidence>
<evidence type="ECO:0000256" key="13">
    <source>
        <dbReference type="ARBA" id="ARBA00029511"/>
    </source>
</evidence>
<protein>
    <recommendedName>
        <fullName evidence="13 15">3-deoxy-D-manno-octulosonic acid kinase</fullName>
        <shortName evidence="15">Kdo kinase</shortName>
        <ecNumber evidence="4 15">2.7.1.166</ecNumber>
    </recommendedName>
</protein>
<dbReference type="GO" id="GO:0016773">
    <property type="term" value="F:phosphotransferase activity, alcohol group as acceptor"/>
    <property type="evidence" value="ECO:0007669"/>
    <property type="project" value="UniProtKB-UniRule"/>
</dbReference>
<evidence type="ECO:0000256" key="14">
    <source>
        <dbReference type="ARBA" id="ARBA00034417"/>
    </source>
</evidence>
<keyword evidence="11 15" id="KW-0448">Lipopolysaccharide biosynthesis</keyword>
<keyword evidence="6 15" id="KW-0997">Cell inner membrane</keyword>
<keyword evidence="7 15" id="KW-0808">Transferase</keyword>
<dbReference type="SUPFAM" id="SSF56112">
    <property type="entry name" value="Protein kinase-like (PK-like)"/>
    <property type="match status" value="1"/>
</dbReference>
<evidence type="ECO:0000256" key="11">
    <source>
        <dbReference type="ARBA" id="ARBA00022985"/>
    </source>
</evidence>
<dbReference type="Gene3D" id="1.10.510.10">
    <property type="entry name" value="Transferase(Phosphotransferase) domain 1"/>
    <property type="match status" value="1"/>
</dbReference>
<comment type="similarity">
    <text evidence="3 15">Belongs to the protein kinase superfamily. KdkA/RfaP family.</text>
</comment>
<feature type="active site" evidence="15">
    <location>
        <position position="179"/>
    </location>
</feature>
<proteinExistence type="inferred from homology"/>
<evidence type="ECO:0000313" key="17">
    <source>
        <dbReference type="Proteomes" id="UP000262917"/>
    </source>
</evidence>
<evidence type="ECO:0000313" key="16">
    <source>
        <dbReference type="EMBL" id="RFP59950.1"/>
    </source>
</evidence>
<comment type="pathway">
    <text evidence="2 15">Bacterial outer membrane biogenesis; LPS core biosynthesis.</text>
</comment>
<accession>A0A372DK85</accession>
<dbReference type="RefSeq" id="WP_117202960.1">
    <property type="nucleotide sequence ID" value="NZ_JBHTBK010000020.1"/>
</dbReference>
<evidence type="ECO:0000256" key="8">
    <source>
        <dbReference type="ARBA" id="ARBA00022741"/>
    </source>
</evidence>
<evidence type="ECO:0000256" key="10">
    <source>
        <dbReference type="ARBA" id="ARBA00022840"/>
    </source>
</evidence>
<evidence type="ECO:0000256" key="1">
    <source>
        <dbReference type="ARBA" id="ARBA00004515"/>
    </source>
</evidence>
<organism evidence="16 17">
    <name type="scientific">Cognatiluteimonas weifangensis</name>
    <dbReference type="NCBI Taxonomy" id="2303539"/>
    <lineage>
        <taxon>Bacteria</taxon>
        <taxon>Pseudomonadati</taxon>
        <taxon>Pseudomonadota</taxon>
        <taxon>Gammaproteobacteria</taxon>
        <taxon>Lysobacterales</taxon>
        <taxon>Lysobacteraceae</taxon>
        <taxon>Cognatiluteimonas</taxon>
    </lineage>
</organism>
<dbReference type="NCBIfam" id="NF002475">
    <property type="entry name" value="PRK01723.1"/>
    <property type="match status" value="1"/>
</dbReference>
<evidence type="ECO:0000256" key="7">
    <source>
        <dbReference type="ARBA" id="ARBA00022679"/>
    </source>
</evidence>
<dbReference type="GO" id="GO:0005886">
    <property type="term" value="C:plasma membrane"/>
    <property type="evidence" value="ECO:0007669"/>
    <property type="project" value="UniProtKB-SubCell"/>
</dbReference>
<evidence type="ECO:0000256" key="4">
    <source>
        <dbReference type="ARBA" id="ARBA00011988"/>
    </source>
</evidence>
<evidence type="ECO:0000256" key="9">
    <source>
        <dbReference type="ARBA" id="ARBA00022777"/>
    </source>
</evidence>
<evidence type="ECO:0000256" key="5">
    <source>
        <dbReference type="ARBA" id="ARBA00022475"/>
    </source>
</evidence>
<dbReference type="InterPro" id="IPR022826">
    <property type="entry name" value="KDO_kinase"/>
</dbReference>
<evidence type="ECO:0000256" key="6">
    <source>
        <dbReference type="ARBA" id="ARBA00022519"/>
    </source>
</evidence>
<comment type="subcellular location">
    <subcellularLocation>
        <location evidence="1 15">Cell inner membrane</location>
        <topology evidence="1 15">Peripheral membrane protein</topology>
        <orientation evidence="1 15">Cytoplasmic side</orientation>
    </subcellularLocation>
</comment>
<evidence type="ECO:0000256" key="15">
    <source>
        <dbReference type="HAMAP-Rule" id="MF_00521"/>
    </source>
</evidence>
<keyword evidence="9 15" id="KW-0418">Kinase</keyword>
<dbReference type="HAMAP" id="MF_00521">
    <property type="entry name" value="KDO_kinase"/>
    <property type="match status" value="1"/>
</dbReference>
<keyword evidence="5 15" id="KW-1003">Cell membrane</keyword>
<dbReference type="AlphaFoldDB" id="A0A372DK85"/>
<keyword evidence="10 15" id="KW-0067">ATP-binding</keyword>
<keyword evidence="8 15" id="KW-0547">Nucleotide-binding</keyword>
<dbReference type="EMBL" id="QVPD01000009">
    <property type="protein sequence ID" value="RFP59950.1"/>
    <property type="molecule type" value="Genomic_DNA"/>
</dbReference>
<evidence type="ECO:0000256" key="2">
    <source>
        <dbReference type="ARBA" id="ARBA00004713"/>
    </source>
</evidence>
<name>A0A372DK85_9GAMM</name>
<evidence type="ECO:0000256" key="12">
    <source>
        <dbReference type="ARBA" id="ARBA00023136"/>
    </source>
</evidence>
<dbReference type="GO" id="GO:0005524">
    <property type="term" value="F:ATP binding"/>
    <property type="evidence" value="ECO:0007669"/>
    <property type="project" value="UniProtKB-UniRule"/>
</dbReference>
<dbReference type="EC" id="2.7.1.166" evidence="4 15"/>
<dbReference type="Proteomes" id="UP000262917">
    <property type="component" value="Unassembled WGS sequence"/>
</dbReference>
<comment type="function">
    <text evidence="15">Catalyzes the ATP-dependent phosphorylation of the 3-deoxy-D-manno-octulosonic acid (Kdo) residue in Kdo-lipid IV(A) at the 4-OH position.</text>
</comment>
<dbReference type="OrthoDB" id="6854449at2"/>
<dbReference type="UniPathway" id="UPA00958"/>
<reference evidence="16 17" key="1">
    <citation type="submission" date="2018-08" db="EMBL/GenBank/DDBJ databases">
        <title>Lysobacter weifangensis sp. nov., a new member of the family 'Xanthomonadaceae', isolated from soil in a farmland.</title>
        <authorList>
            <person name="Zhao H."/>
        </authorList>
    </citation>
    <scope>NUCLEOTIDE SEQUENCE [LARGE SCALE GENOMIC DNA]</scope>
    <source>
        <strain evidence="16 17">WF-2</strain>
    </source>
</reference>
<dbReference type="Pfam" id="PF06293">
    <property type="entry name" value="Kdo"/>
    <property type="match status" value="1"/>
</dbReference>
<comment type="caution">
    <text evidence="16">The sequence shown here is derived from an EMBL/GenBank/DDBJ whole genome shotgun (WGS) entry which is preliminary data.</text>
</comment>
<dbReference type="InterPro" id="IPR011009">
    <property type="entry name" value="Kinase-like_dom_sf"/>
</dbReference>
<keyword evidence="12 15" id="KW-0472">Membrane</keyword>
<keyword evidence="17" id="KW-1185">Reference proteome</keyword>
<dbReference type="GO" id="GO:0009244">
    <property type="term" value="P:lipopolysaccharide core region biosynthetic process"/>
    <property type="evidence" value="ECO:0007669"/>
    <property type="project" value="UniProtKB-UniRule"/>
</dbReference>
<dbReference type="GO" id="GO:0016301">
    <property type="term" value="F:kinase activity"/>
    <property type="evidence" value="ECO:0007669"/>
    <property type="project" value="UniProtKB-KW"/>
</dbReference>
<sequence length="253" mass="28548">MVAFDASESLTPFELGEERAGGYGAILFDTRRLQQVEPQWFVPAYWGERARPVTSGGRGGAWFVDGPFGPAVLRHYLRGGWAARVSRDGYLWHGADRVRSFVEFRLGRSLHDRGLPVPRPIAACYRRHGASYRAAILVERLLGVHSLAERAAVAAQDAPWEETGRLVARFHRAGLDHADLNAHNILFDPTGQGWLIDFDKGRLRIPDTAWRMRNLARLQRSLLKLRGARDPAAVRRDFARLRAAYDATWERGI</sequence>
<gene>
    <name evidence="15" type="primary">kdkA</name>
    <name evidence="16" type="ORF">D0Y53_09395</name>
</gene>
<comment type="catalytic activity">
    <reaction evidence="14 15">
        <text>an alpha-Kdo-(2-&gt;6)-lipid IVA + ATP = a 4-O-phospho-alpha-Kdo-(2-&gt;6)-lipid IVA + ADP + H(+)</text>
        <dbReference type="Rhea" id="RHEA:74271"/>
        <dbReference type="ChEBI" id="CHEBI:15378"/>
        <dbReference type="ChEBI" id="CHEBI:30616"/>
        <dbReference type="ChEBI" id="CHEBI:176428"/>
        <dbReference type="ChEBI" id="CHEBI:193140"/>
        <dbReference type="ChEBI" id="CHEBI:456216"/>
        <dbReference type="EC" id="2.7.1.166"/>
    </reaction>
</comment>